<evidence type="ECO:0000256" key="5">
    <source>
        <dbReference type="ARBA" id="ARBA00023235"/>
    </source>
</evidence>
<gene>
    <name evidence="7" type="ORF">SAMN05660330_00505</name>
</gene>
<dbReference type="InterPro" id="IPR013342">
    <property type="entry name" value="Mandelate_racemase_C"/>
</dbReference>
<comment type="similarity">
    <text evidence="2">Belongs to the mandelate racemase/muconate lactonizing enzyme family.</text>
</comment>
<dbReference type="SFLD" id="SFLDG00180">
    <property type="entry name" value="muconate_cycloisomerase"/>
    <property type="match status" value="1"/>
</dbReference>
<proteinExistence type="inferred from homology"/>
<sequence>MEIVRIDVYRVDIPMLHQYTMSGGRTWNRLDSTVVKVVTRSGFVGWGESCPWGPNYLPGFALGVRAGLEELAPSLIGAKANEIDIVNELMDQNLAGHGYVKHAVDMACWDVWGKSVQLPLSVLLGGTRNVRLAVVASVPSGSAKTMVSTVEKFRSEHGYAVFSCKLSGDPNNDFPAIEALMERCRPGEKYIFDANRGYTLADALRCANILSGYDVVFEQPVKSYEEFAALRHRTTVPLMIDEIFSGMETMWRVIGDKSCEMINLKIAKVGGLSKARLIRDICQEHGLVLSIQCCGGSEITRAAITHLAASTRSAYVHSIWDCSENNGVKVVREAAGIADGFLEHTSGFGLGVEPDPRVLGEVVASYC</sequence>
<organism evidence="7 8">
    <name type="scientific">Desulforhopalus singaporensis</name>
    <dbReference type="NCBI Taxonomy" id="91360"/>
    <lineage>
        <taxon>Bacteria</taxon>
        <taxon>Pseudomonadati</taxon>
        <taxon>Thermodesulfobacteriota</taxon>
        <taxon>Desulfobulbia</taxon>
        <taxon>Desulfobulbales</taxon>
        <taxon>Desulfocapsaceae</taxon>
        <taxon>Desulforhopalus</taxon>
    </lineage>
</organism>
<keyword evidence="4" id="KW-0460">Magnesium</keyword>
<dbReference type="InterPro" id="IPR029017">
    <property type="entry name" value="Enolase-like_N"/>
</dbReference>
<comment type="cofactor">
    <cofactor evidence="1">
        <name>Mg(2+)</name>
        <dbReference type="ChEBI" id="CHEBI:18420"/>
    </cofactor>
</comment>
<dbReference type="PANTHER" id="PTHR48073:SF2">
    <property type="entry name" value="O-SUCCINYLBENZOATE SYNTHASE"/>
    <property type="match status" value="1"/>
</dbReference>
<dbReference type="FunFam" id="3.30.390.10:FF:000009">
    <property type="entry name" value="Hydrophobic dipeptide epimerase"/>
    <property type="match status" value="1"/>
</dbReference>
<dbReference type="EMBL" id="FNJI01000003">
    <property type="protein sequence ID" value="SDO55402.1"/>
    <property type="molecule type" value="Genomic_DNA"/>
</dbReference>
<evidence type="ECO:0000256" key="3">
    <source>
        <dbReference type="ARBA" id="ARBA00022723"/>
    </source>
</evidence>
<dbReference type="SFLD" id="SFLDS00001">
    <property type="entry name" value="Enolase"/>
    <property type="match status" value="1"/>
</dbReference>
<dbReference type="SMART" id="SM00922">
    <property type="entry name" value="MR_MLE"/>
    <property type="match status" value="1"/>
</dbReference>
<evidence type="ECO:0000313" key="8">
    <source>
        <dbReference type="Proteomes" id="UP000199073"/>
    </source>
</evidence>
<dbReference type="Pfam" id="PF13378">
    <property type="entry name" value="MR_MLE_C"/>
    <property type="match status" value="1"/>
</dbReference>
<keyword evidence="8" id="KW-1185">Reference proteome</keyword>
<protein>
    <submittedName>
        <fullName evidence="7">L-alanine-DL-glutamate epimerase</fullName>
    </submittedName>
</protein>
<dbReference type="SUPFAM" id="SSF51604">
    <property type="entry name" value="Enolase C-terminal domain-like"/>
    <property type="match status" value="1"/>
</dbReference>
<feature type="domain" description="Mandelate racemase/muconate lactonizing enzyme C-terminal" evidence="6">
    <location>
        <begin position="143"/>
        <end position="237"/>
    </location>
</feature>
<dbReference type="Gene3D" id="3.30.390.10">
    <property type="entry name" value="Enolase-like, N-terminal domain"/>
    <property type="match status" value="1"/>
</dbReference>
<dbReference type="InterPro" id="IPR013341">
    <property type="entry name" value="Mandelate_racemase_N_dom"/>
</dbReference>
<dbReference type="GO" id="GO:0016854">
    <property type="term" value="F:racemase and epimerase activity"/>
    <property type="evidence" value="ECO:0007669"/>
    <property type="project" value="UniProtKB-ARBA"/>
</dbReference>
<evidence type="ECO:0000256" key="2">
    <source>
        <dbReference type="ARBA" id="ARBA00008031"/>
    </source>
</evidence>
<keyword evidence="3" id="KW-0479">Metal-binding</keyword>
<accession>A0A1H0KI68</accession>
<evidence type="ECO:0000259" key="6">
    <source>
        <dbReference type="SMART" id="SM00922"/>
    </source>
</evidence>
<dbReference type="Pfam" id="PF02746">
    <property type="entry name" value="MR_MLE_N"/>
    <property type="match status" value="1"/>
</dbReference>
<dbReference type="GO" id="GO:0006518">
    <property type="term" value="P:peptide metabolic process"/>
    <property type="evidence" value="ECO:0007669"/>
    <property type="project" value="UniProtKB-ARBA"/>
</dbReference>
<dbReference type="InterPro" id="IPR029065">
    <property type="entry name" value="Enolase_C-like"/>
</dbReference>
<dbReference type="AlphaFoldDB" id="A0A1H0KI68"/>
<evidence type="ECO:0000313" key="7">
    <source>
        <dbReference type="EMBL" id="SDO55402.1"/>
    </source>
</evidence>
<dbReference type="GO" id="GO:0046872">
    <property type="term" value="F:metal ion binding"/>
    <property type="evidence" value="ECO:0007669"/>
    <property type="project" value="UniProtKB-KW"/>
</dbReference>
<evidence type="ECO:0000256" key="4">
    <source>
        <dbReference type="ARBA" id="ARBA00022842"/>
    </source>
</evidence>
<name>A0A1H0KI68_9BACT</name>
<keyword evidence="5" id="KW-0413">Isomerase</keyword>
<dbReference type="SUPFAM" id="SSF54826">
    <property type="entry name" value="Enolase N-terminal domain-like"/>
    <property type="match status" value="1"/>
</dbReference>
<reference evidence="7 8" key="1">
    <citation type="submission" date="2016-10" db="EMBL/GenBank/DDBJ databases">
        <authorList>
            <person name="de Groot N.N."/>
        </authorList>
    </citation>
    <scope>NUCLEOTIDE SEQUENCE [LARGE SCALE GENOMIC DNA]</scope>
    <source>
        <strain evidence="7 8">DSM 12130</strain>
    </source>
</reference>
<evidence type="ECO:0000256" key="1">
    <source>
        <dbReference type="ARBA" id="ARBA00001946"/>
    </source>
</evidence>
<dbReference type="PANTHER" id="PTHR48073">
    <property type="entry name" value="O-SUCCINYLBENZOATE SYNTHASE-RELATED"/>
    <property type="match status" value="1"/>
</dbReference>
<dbReference type="STRING" id="91360.SAMN05660330_00505"/>
<dbReference type="Proteomes" id="UP000199073">
    <property type="component" value="Unassembled WGS sequence"/>
</dbReference>
<dbReference type="InterPro" id="IPR036849">
    <property type="entry name" value="Enolase-like_C_sf"/>
</dbReference>
<dbReference type="Gene3D" id="3.20.20.120">
    <property type="entry name" value="Enolase-like C-terminal domain"/>
    <property type="match status" value="1"/>
</dbReference>
<dbReference type="OrthoDB" id="9782675at2"/>
<dbReference type="RefSeq" id="WP_092219465.1">
    <property type="nucleotide sequence ID" value="NZ_FNJI01000003.1"/>
</dbReference>